<proteinExistence type="predicted"/>
<organism evidence="3 4">
    <name type="scientific">Methylobacterium symbioticum</name>
    <dbReference type="NCBI Taxonomy" id="2584084"/>
    <lineage>
        <taxon>Bacteria</taxon>
        <taxon>Pseudomonadati</taxon>
        <taxon>Pseudomonadota</taxon>
        <taxon>Alphaproteobacteria</taxon>
        <taxon>Hyphomicrobiales</taxon>
        <taxon>Methylobacteriaceae</taxon>
        <taxon>Methylobacterium</taxon>
    </lineage>
</organism>
<dbReference type="InterPro" id="IPR005182">
    <property type="entry name" value="YdbS-like_PH"/>
</dbReference>
<keyword evidence="4" id="KW-1185">Reference proteome</keyword>
<feature type="transmembrane region" description="Helical" evidence="1">
    <location>
        <begin position="70"/>
        <end position="89"/>
    </location>
</feature>
<keyword evidence="1" id="KW-0812">Transmembrane</keyword>
<reference evidence="3 4" key="1">
    <citation type="submission" date="2019-06" db="EMBL/GenBank/DDBJ databases">
        <authorList>
            <person name="Rodrigo-Torres L."/>
            <person name="Arahal R. D."/>
            <person name="Lucena T."/>
        </authorList>
    </citation>
    <scope>NUCLEOTIDE SEQUENCE [LARGE SCALE GENOMIC DNA]</scope>
    <source>
        <strain evidence="3 4">SB0023/3</strain>
    </source>
</reference>
<keyword evidence="1" id="KW-1133">Transmembrane helix</keyword>
<dbReference type="Pfam" id="PF03703">
    <property type="entry name" value="bPH_2"/>
    <property type="match status" value="1"/>
</dbReference>
<evidence type="ECO:0000256" key="1">
    <source>
        <dbReference type="SAM" id="Phobius"/>
    </source>
</evidence>
<protein>
    <recommendedName>
        <fullName evidence="2">YdbS-like PH domain-containing protein</fullName>
    </recommendedName>
</protein>
<keyword evidence="1" id="KW-0472">Membrane</keyword>
<dbReference type="Proteomes" id="UP000410984">
    <property type="component" value="Unassembled WGS sequence"/>
</dbReference>
<dbReference type="NCBIfam" id="NF040894">
    <property type="entry name" value="puhB_PGC"/>
    <property type="match status" value="1"/>
</dbReference>
<gene>
    <name evidence="3" type="ORF">MET9862_05495</name>
</gene>
<dbReference type="EMBL" id="CABFPH010000167">
    <property type="protein sequence ID" value="VUD74862.1"/>
    <property type="molecule type" value="Genomic_DNA"/>
</dbReference>
<evidence type="ECO:0000259" key="2">
    <source>
        <dbReference type="Pfam" id="PF03703"/>
    </source>
</evidence>
<feature type="transmembrane region" description="Helical" evidence="1">
    <location>
        <begin position="39"/>
        <end position="63"/>
    </location>
</feature>
<sequence length="218" mass="23167">MSAPHPSDFLPEGTPRGLPGPLPPGERILWQGAPTTHGIWLRVFHAPLVALWFCACGLVLAATVETPARLVLPLLAALAAALVLLRLIAAACHRTTLYTVTDRRLVLQIGMALPVTYNLPFAAVEGAGLHRFRDGSGDLAVQLKAGARIAYLQLWPHGRPWRISQPEPMLRSVPDAAQAAAILARALTLHRDGATSAAPVIVARPRSDAAPGRLVAAE</sequence>
<dbReference type="OrthoDB" id="7345733at2"/>
<feature type="domain" description="YdbS-like PH" evidence="2">
    <location>
        <begin position="94"/>
        <end position="181"/>
    </location>
</feature>
<dbReference type="InterPro" id="IPR054839">
    <property type="entry name" value="puhB_PGC"/>
</dbReference>
<evidence type="ECO:0000313" key="4">
    <source>
        <dbReference type="Proteomes" id="UP000410984"/>
    </source>
</evidence>
<accession>A0A509ELE8</accession>
<name>A0A509ELE8_9HYPH</name>
<dbReference type="AlphaFoldDB" id="A0A509ELE8"/>
<evidence type="ECO:0000313" key="3">
    <source>
        <dbReference type="EMBL" id="VUD74862.1"/>
    </source>
</evidence>
<dbReference type="RefSeq" id="WP_142586117.1">
    <property type="nucleotide sequence ID" value="NZ_CABFPH010000167.1"/>
</dbReference>